<dbReference type="PROSITE" id="PS51257">
    <property type="entry name" value="PROKAR_LIPOPROTEIN"/>
    <property type="match status" value="1"/>
</dbReference>
<protein>
    <recommendedName>
        <fullName evidence="1">SusE outer membrane protein domain-containing protein</fullName>
    </recommendedName>
</protein>
<evidence type="ECO:0000313" key="2">
    <source>
        <dbReference type="EMBL" id="BBE18103.1"/>
    </source>
</evidence>
<name>A0A5K7S964_9BACT</name>
<evidence type="ECO:0000313" key="3">
    <source>
        <dbReference type="Proteomes" id="UP001193389"/>
    </source>
</evidence>
<dbReference type="AlphaFoldDB" id="A0A5K7S964"/>
<gene>
    <name evidence="2" type="ORF">AQPE_2263</name>
</gene>
<dbReference type="KEGG" id="anf:AQPE_2263"/>
<keyword evidence="3" id="KW-1185">Reference proteome</keyword>
<dbReference type="InterPro" id="IPR025970">
    <property type="entry name" value="SusE"/>
</dbReference>
<reference evidence="2" key="1">
    <citation type="journal article" date="2020" name="Int. J. Syst. Evol. Microbiol.">
        <title>Aquipluma nitroreducens gen. nov. sp. nov., a novel facultatively anaerobic bacterium isolated from a freshwater lake.</title>
        <authorList>
            <person name="Watanabe M."/>
            <person name="Kojima H."/>
            <person name="Fukui M."/>
        </authorList>
    </citation>
    <scope>NUCLEOTIDE SEQUENCE</scope>
    <source>
        <strain evidence="2">MeG22</strain>
    </source>
</reference>
<organism evidence="2 3">
    <name type="scientific">Aquipluma nitroreducens</name>
    <dbReference type="NCBI Taxonomy" id="2010828"/>
    <lineage>
        <taxon>Bacteria</taxon>
        <taxon>Pseudomonadati</taxon>
        <taxon>Bacteroidota</taxon>
        <taxon>Bacteroidia</taxon>
        <taxon>Marinilabiliales</taxon>
        <taxon>Prolixibacteraceae</taxon>
        <taxon>Aquipluma</taxon>
    </lineage>
</organism>
<sequence length="347" mass="37183">MNKKIYLYLTFIGLIGLLFSCQKDETKAVLLDNPIVPTIQSTPDLTLKRANGLNVLEFKGTAVDPGFQASATYYLEACAKGTNFADATLILSDNQDLSMKITVADLDGILLKKFPADKVSSIDFRIRSVLSLSSGTGSYEYSSAAKTVDVTTYGPPTLALTVAGKLQGIVSAADNGLYIGWIYTDGTPFQFTNNDNGKKYGGVLASGDVSCALTENGPAISLPAGAYNMTADVNTGVMKLTIADVTIGIIGDAVGGWDNDTKMVYNFTDHTWNVTKTVTAGGIKFRTHNSWAAVNVAYNPAGHDLNNLYQNDGKTDSQNIDDIAPGKYNIKLYLETTPMKVVFTPTN</sequence>
<proteinExistence type="predicted"/>
<dbReference type="Gene3D" id="2.60.40.3620">
    <property type="match status" value="1"/>
</dbReference>
<dbReference type="Proteomes" id="UP001193389">
    <property type="component" value="Chromosome"/>
</dbReference>
<feature type="domain" description="SusE outer membrane protein" evidence="1">
    <location>
        <begin position="23"/>
        <end position="126"/>
    </location>
</feature>
<dbReference type="RefSeq" id="WP_318351036.1">
    <property type="nucleotide sequence ID" value="NZ_AP018694.1"/>
</dbReference>
<dbReference type="EMBL" id="AP018694">
    <property type="protein sequence ID" value="BBE18103.1"/>
    <property type="molecule type" value="Genomic_DNA"/>
</dbReference>
<dbReference type="Pfam" id="PF14292">
    <property type="entry name" value="SusE"/>
    <property type="match status" value="1"/>
</dbReference>
<evidence type="ECO:0000259" key="1">
    <source>
        <dbReference type="Pfam" id="PF14292"/>
    </source>
</evidence>
<accession>A0A5K7S964</accession>